<name>A0A2B4RKQ8_STYPI</name>
<gene>
    <name evidence="2" type="ORF">AWC38_SpisGene18299</name>
</gene>
<feature type="region of interest" description="Disordered" evidence="1">
    <location>
        <begin position="84"/>
        <end position="149"/>
    </location>
</feature>
<accession>A0A2B4RKQ8</accession>
<protein>
    <submittedName>
        <fullName evidence="2">Uncharacterized protein</fullName>
    </submittedName>
</protein>
<dbReference type="AlphaFoldDB" id="A0A2B4RKQ8"/>
<feature type="compositionally biased region" description="Low complexity" evidence="1">
    <location>
        <begin position="292"/>
        <end position="308"/>
    </location>
</feature>
<keyword evidence="3" id="KW-1185">Reference proteome</keyword>
<sequence length="686" mass="77856">MIFLAVVAEKLESVEHSALRQQAIEDLRVLLEPGALEARIHETRYTTAKDVAKHAYGVMRDVCRSMDMCCQVQWIHRRKEEKMRRAANREGDVADDSEADPDWPTQERDTSEDGEVAQEEVVKQKEDEESEEEGETSLKGAKGEKLKTIASKSERKRRSCLVPGCKGFSGINLKRHLTKVHYSKGELSKEDVERLFALSCAGPKKSGPIRSYKKKSGPPSKRRRQWCPVEGCNFLGAFLPQHLTQVHNMDNKGQRYKNILKMATRYQGSDEEIPSWRPLVSTPLPPRPPSTLTPTKRPLAEVSSDTSDSPPPSKKRKVPSEDSWEGVPPTPPCAIKPSVVPISGAEDNSQESHFASEWGYENEEAFFHEPKPLTPRHRCLQHAVQVRNLLEQLQPSGVDIQVLCEDGCTVWLDWVVPNLTKKAGGTLKSYLNSLQMFLEFVNNKGKKPELPPLKTEDHEILAELCSSLKGWRHTITKETSSVRYAKILSETERLLTSSELHAIMTSEPAKEGEMALAAAKKSTTSHDLSLSQYAAARDYILVSLTRSVGTCPRALEAATLGQFRMATWDKQERRKYGINSGLAMQLHYNNSYYVRTVFSDLDYCNDVEELYDDKVLRTRFQNLESHELWHSNLNYVSSSEVTDLDDVRLVKDTVDQKDRTQMLIHEHEHQQKEVKHLLDLLQDTKE</sequence>
<reference evidence="3" key="1">
    <citation type="journal article" date="2017" name="bioRxiv">
        <title>Comparative analysis of the genomes of Stylophora pistillata and Acropora digitifera provides evidence for extensive differences between species of corals.</title>
        <authorList>
            <person name="Voolstra C.R."/>
            <person name="Li Y."/>
            <person name="Liew Y.J."/>
            <person name="Baumgarten S."/>
            <person name="Zoccola D."/>
            <person name="Flot J.-F."/>
            <person name="Tambutte S."/>
            <person name="Allemand D."/>
            <person name="Aranda M."/>
        </authorList>
    </citation>
    <scope>NUCLEOTIDE SEQUENCE [LARGE SCALE GENOMIC DNA]</scope>
</reference>
<evidence type="ECO:0000256" key="1">
    <source>
        <dbReference type="SAM" id="MobiDB-lite"/>
    </source>
</evidence>
<evidence type="ECO:0000313" key="3">
    <source>
        <dbReference type="Proteomes" id="UP000225706"/>
    </source>
</evidence>
<evidence type="ECO:0000313" key="2">
    <source>
        <dbReference type="EMBL" id="PFX17379.1"/>
    </source>
</evidence>
<proteinExistence type="predicted"/>
<comment type="caution">
    <text evidence="2">The sequence shown here is derived from an EMBL/GenBank/DDBJ whole genome shotgun (WGS) entry which is preliminary data.</text>
</comment>
<dbReference type="Proteomes" id="UP000225706">
    <property type="component" value="Unassembled WGS sequence"/>
</dbReference>
<dbReference type="OrthoDB" id="10635821at2759"/>
<dbReference type="EMBL" id="LSMT01000477">
    <property type="protein sequence ID" value="PFX17379.1"/>
    <property type="molecule type" value="Genomic_DNA"/>
</dbReference>
<organism evidence="2 3">
    <name type="scientific">Stylophora pistillata</name>
    <name type="common">Smooth cauliflower coral</name>
    <dbReference type="NCBI Taxonomy" id="50429"/>
    <lineage>
        <taxon>Eukaryota</taxon>
        <taxon>Metazoa</taxon>
        <taxon>Cnidaria</taxon>
        <taxon>Anthozoa</taxon>
        <taxon>Hexacorallia</taxon>
        <taxon>Scleractinia</taxon>
        <taxon>Astrocoeniina</taxon>
        <taxon>Pocilloporidae</taxon>
        <taxon>Stylophora</taxon>
    </lineage>
</organism>
<feature type="region of interest" description="Disordered" evidence="1">
    <location>
        <begin position="271"/>
        <end position="347"/>
    </location>
</feature>